<keyword evidence="1" id="KW-0251">Elongation factor</keyword>
<evidence type="ECO:0000313" key="1">
    <source>
        <dbReference type="EMBL" id="SBS34127.1"/>
    </source>
</evidence>
<gene>
    <name evidence="1" type="primary">epmC</name>
    <name evidence="1" type="ORF">MSP8886_02969</name>
</gene>
<dbReference type="InterPro" id="IPR007411">
    <property type="entry name" value="EpmC"/>
</dbReference>
<evidence type="ECO:0000313" key="2">
    <source>
        <dbReference type="Proteomes" id="UP000092544"/>
    </source>
</evidence>
<accession>A0A1A8TM02</accession>
<dbReference type="OrthoDB" id="5298591at2"/>
<dbReference type="STRING" id="1792290.MSP8886_02969"/>
<proteinExistence type="predicted"/>
<dbReference type="GO" id="GO:0003746">
    <property type="term" value="F:translation elongation factor activity"/>
    <property type="evidence" value="ECO:0007669"/>
    <property type="project" value="UniProtKB-KW"/>
</dbReference>
<keyword evidence="1" id="KW-0560">Oxidoreductase</keyword>
<protein>
    <submittedName>
        <fullName evidence="1">Elongation factor P hydroxylase</fullName>
        <ecNumber evidence="1">1.14.-.-</ecNumber>
    </submittedName>
</protein>
<dbReference type="AlphaFoldDB" id="A0A1A8TM02"/>
<keyword evidence="1" id="KW-0648">Protein biosynthesis</keyword>
<reference evidence="1 2" key="1">
    <citation type="submission" date="2016-06" db="EMBL/GenBank/DDBJ databases">
        <authorList>
            <person name="Kjaerup R.B."/>
            <person name="Dalgaard T.S."/>
            <person name="Juul-Madsen H.R."/>
        </authorList>
    </citation>
    <scope>NUCLEOTIDE SEQUENCE [LARGE SCALE GENOMIC DNA]</scope>
    <source>
        <strain evidence="1 2">CECT 8886</strain>
    </source>
</reference>
<organism evidence="1 2">
    <name type="scientific">Marinomonas spartinae</name>
    <dbReference type="NCBI Taxonomy" id="1792290"/>
    <lineage>
        <taxon>Bacteria</taxon>
        <taxon>Pseudomonadati</taxon>
        <taxon>Pseudomonadota</taxon>
        <taxon>Gammaproteobacteria</taxon>
        <taxon>Oceanospirillales</taxon>
        <taxon>Oceanospirillaceae</taxon>
        <taxon>Marinomonas</taxon>
    </lineage>
</organism>
<dbReference type="EC" id="1.14.-.-" evidence="1"/>
<name>A0A1A8TM02_9GAMM</name>
<dbReference type="EMBL" id="FLOB01000007">
    <property type="protein sequence ID" value="SBS34127.1"/>
    <property type="molecule type" value="Genomic_DNA"/>
</dbReference>
<keyword evidence="2" id="KW-1185">Reference proteome</keyword>
<dbReference type="Pfam" id="PF04315">
    <property type="entry name" value="EpmC"/>
    <property type="match status" value="1"/>
</dbReference>
<dbReference type="Proteomes" id="UP000092544">
    <property type="component" value="Unassembled WGS sequence"/>
</dbReference>
<dbReference type="GO" id="GO:0016491">
    <property type="term" value="F:oxidoreductase activity"/>
    <property type="evidence" value="ECO:0007669"/>
    <property type="project" value="UniProtKB-KW"/>
</dbReference>
<sequence>MLTAKQLVEAFDACFQSNFNTLLVSGADEPLYVPATKTHPALLYFRLDYPSSALHEISHWCIAGEERRKLEDYGYWYEPDTRTEEQQRLFETVEVKPQAVECLFHWAAGMTFRVSVDNLALPEYDASVFERAVYEQVKRYLMSGLPQRAFTFSQYLLAMRCQDTDFNRYMNQQYENNCR</sequence>